<evidence type="ECO:0008006" key="4">
    <source>
        <dbReference type="Google" id="ProtNLM"/>
    </source>
</evidence>
<dbReference type="RefSeq" id="WP_209700837.1">
    <property type="nucleotide sequence ID" value="NZ_JAGGLM010000002.1"/>
</dbReference>
<feature type="transmembrane region" description="Helical" evidence="1">
    <location>
        <begin position="177"/>
        <end position="196"/>
    </location>
</feature>
<keyword evidence="3" id="KW-1185">Reference proteome</keyword>
<accession>A0ABS4KPC4</accession>
<feature type="transmembrane region" description="Helical" evidence="1">
    <location>
        <begin position="92"/>
        <end position="114"/>
    </location>
</feature>
<feature type="transmembrane region" description="Helical" evidence="1">
    <location>
        <begin position="140"/>
        <end position="165"/>
    </location>
</feature>
<dbReference type="EMBL" id="JAGGLM010000002">
    <property type="protein sequence ID" value="MBP2031882.1"/>
    <property type="molecule type" value="Genomic_DNA"/>
</dbReference>
<keyword evidence="1" id="KW-1133">Transmembrane helix</keyword>
<evidence type="ECO:0000313" key="2">
    <source>
        <dbReference type="EMBL" id="MBP2031882.1"/>
    </source>
</evidence>
<evidence type="ECO:0000256" key="1">
    <source>
        <dbReference type="SAM" id="Phobius"/>
    </source>
</evidence>
<feature type="transmembrane region" description="Helical" evidence="1">
    <location>
        <begin position="41"/>
        <end position="62"/>
    </location>
</feature>
<comment type="caution">
    <text evidence="2">The sequence shown here is derived from an EMBL/GenBank/DDBJ whole genome shotgun (WGS) entry which is preliminary data.</text>
</comment>
<proteinExistence type="predicted"/>
<sequence>MFKLVKYDLMSYYKDFLIMVCSVLLLNLALCTRIGVWKSDAIFSVSLLISFAASVVTIIWNLKVFSRDIYEDSGYLLFTLPKSGYSILASKIITSILQCLIVAVTMIIITFLWVELLKVTSGFVLNTREVFNFVIKNTSISFLIFIILGSLVSYILFLLTVYLAITLSKVAIKNRKLGKFGSFVIFVILVIIQSKLADSLANIFPQSFVLHASSGRNAIEYANSIVNINIAVVILAIAFMAGMFYAASYLIENKLDL</sequence>
<feature type="transmembrane region" description="Helical" evidence="1">
    <location>
        <begin position="230"/>
        <end position="251"/>
    </location>
</feature>
<reference evidence="2 3" key="1">
    <citation type="submission" date="2021-03" db="EMBL/GenBank/DDBJ databases">
        <title>Genomic Encyclopedia of Type Strains, Phase IV (KMG-IV): sequencing the most valuable type-strain genomes for metagenomic binning, comparative biology and taxonomic classification.</title>
        <authorList>
            <person name="Goeker M."/>
        </authorList>
    </citation>
    <scope>NUCLEOTIDE SEQUENCE [LARGE SCALE GENOMIC DNA]</scope>
    <source>
        <strain evidence="2 3">DSM 28783</strain>
    </source>
</reference>
<keyword evidence="1" id="KW-0472">Membrane</keyword>
<organism evidence="2 3">
    <name type="scientific">Clostridium algifaecis</name>
    <dbReference type="NCBI Taxonomy" id="1472040"/>
    <lineage>
        <taxon>Bacteria</taxon>
        <taxon>Bacillati</taxon>
        <taxon>Bacillota</taxon>
        <taxon>Clostridia</taxon>
        <taxon>Eubacteriales</taxon>
        <taxon>Clostridiaceae</taxon>
        <taxon>Clostridium</taxon>
    </lineage>
</organism>
<gene>
    <name evidence="2" type="ORF">J2Z42_000547</name>
</gene>
<protein>
    <recommendedName>
        <fullName evidence="4">ABC transporter permease</fullName>
    </recommendedName>
</protein>
<keyword evidence="1" id="KW-0812">Transmembrane</keyword>
<evidence type="ECO:0000313" key="3">
    <source>
        <dbReference type="Proteomes" id="UP001519307"/>
    </source>
</evidence>
<name>A0ABS4KPC4_9CLOT</name>
<dbReference type="Proteomes" id="UP001519307">
    <property type="component" value="Unassembled WGS sequence"/>
</dbReference>